<reference evidence="4" key="1">
    <citation type="submission" date="2022-10" db="EMBL/GenBank/DDBJ databases">
        <authorList>
            <person name="Hyden B.L."/>
            <person name="Feng K."/>
            <person name="Yates T."/>
            <person name="Jawdy S."/>
            <person name="Smart L.B."/>
            <person name="Muchero W."/>
        </authorList>
    </citation>
    <scope>NUCLEOTIDE SEQUENCE</scope>
    <source>
        <tissue evidence="4">Shoot tip</tissue>
    </source>
</reference>
<protein>
    <submittedName>
        <fullName evidence="4">Uncharacterized protein</fullName>
    </submittedName>
</protein>
<dbReference type="PANTHER" id="PTHR43490:SF132">
    <property type="entry name" value="SHORT-CHAIN DEHYDROGENASE_REDUCTASE"/>
    <property type="match status" value="1"/>
</dbReference>
<keyword evidence="3" id="KW-0560">Oxidoreductase</keyword>
<evidence type="ECO:0000256" key="3">
    <source>
        <dbReference type="ARBA" id="ARBA00023002"/>
    </source>
</evidence>
<comment type="similarity">
    <text evidence="1">Belongs to the short-chain dehydrogenases/reductases (SDR) family.</text>
</comment>
<dbReference type="InterPro" id="IPR036291">
    <property type="entry name" value="NAD(P)-bd_dom_sf"/>
</dbReference>
<keyword evidence="5" id="KW-1185">Reference proteome</keyword>
<gene>
    <name evidence="4" type="ORF">OIU77_024960</name>
</gene>
<dbReference type="PANTHER" id="PTHR43490">
    <property type="entry name" value="(+)-NEOMENTHOL DEHYDROGENASE"/>
    <property type="match status" value="1"/>
</dbReference>
<organism evidence="4 5">
    <name type="scientific">Salix suchowensis</name>
    <dbReference type="NCBI Taxonomy" id="1278906"/>
    <lineage>
        <taxon>Eukaryota</taxon>
        <taxon>Viridiplantae</taxon>
        <taxon>Streptophyta</taxon>
        <taxon>Embryophyta</taxon>
        <taxon>Tracheophyta</taxon>
        <taxon>Spermatophyta</taxon>
        <taxon>Magnoliopsida</taxon>
        <taxon>eudicotyledons</taxon>
        <taxon>Gunneridae</taxon>
        <taxon>Pentapetalae</taxon>
        <taxon>rosids</taxon>
        <taxon>fabids</taxon>
        <taxon>Malpighiales</taxon>
        <taxon>Salicaceae</taxon>
        <taxon>Saliceae</taxon>
        <taxon>Salix</taxon>
    </lineage>
</organism>
<accession>A0ABQ9BUK9</accession>
<evidence type="ECO:0000256" key="1">
    <source>
        <dbReference type="ARBA" id="ARBA00006484"/>
    </source>
</evidence>
<evidence type="ECO:0000313" key="5">
    <source>
        <dbReference type="Proteomes" id="UP001141253"/>
    </source>
</evidence>
<keyword evidence="2" id="KW-0521">NADP</keyword>
<evidence type="ECO:0000256" key="2">
    <source>
        <dbReference type="ARBA" id="ARBA00022857"/>
    </source>
</evidence>
<proteinExistence type="inferred from homology"/>
<dbReference type="SUPFAM" id="SSF51735">
    <property type="entry name" value="NAD(P)-binding Rossmann-fold domains"/>
    <property type="match status" value="1"/>
</dbReference>
<dbReference type="Gene3D" id="3.40.50.720">
    <property type="entry name" value="NAD(P)-binding Rossmann-like Domain"/>
    <property type="match status" value="2"/>
</dbReference>
<dbReference type="PRINTS" id="PR00081">
    <property type="entry name" value="GDHRDH"/>
</dbReference>
<comment type="caution">
    <text evidence="4">The sequence shown here is derived from an EMBL/GenBank/DDBJ whole genome shotgun (WGS) entry which is preliminary data.</text>
</comment>
<name>A0ABQ9BUK9_9ROSI</name>
<dbReference type="Proteomes" id="UP001141253">
    <property type="component" value="Chromosome 2"/>
</dbReference>
<dbReference type="EMBL" id="JAPFFI010000006">
    <property type="protein sequence ID" value="KAJ6390853.1"/>
    <property type="molecule type" value="Genomic_DNA"/>
</dbReference>
<evidence type="ECO:0000313" key="4">
    <source>
        <dbReference type="EMBL" id="KAJ6390853.1"/>
    </source>
</evidence>
<sequence length="182" mass="19677">MEESTKRKSSFDRYACSCYGSKQGAWWGDSKINCRPLILLDVMDPASIASLADFIRSQYGRLDILFDELPDGKVNNAAIIGTTIDSDPLAASKITGSEVKTKGWPALLSAYVHSKAAMNAHTRILSKKYPDFCINFICPGFVKTDMISNDTGTSSVDEAAVYPVKLALLPDGGPSGLLFRSG</sequence>
<reference evidence="4" key="2">
    <citation type="journal article" date="2023" name="Int. J. Mol. Sci.">
        <title>De Novo Assembly and Annotation of 11 Diverse Shrub Willow (Salix) Genomes Reveals Novel Gene Organization in Sex-Linked Regions.</title>
        <authorList>
            <person name="Hyden B."/>
            <person name="Feng K."/>
            <person name="Yates T.B."/>
            <person name="Jawdy S."/>
            <person name="Cereghino C."/>
            <person name="Smart L.B."/>
            <person name="Muchero W."/>
        </authorList>
    </citation>
    <scope>NUCLEOTIDE SEQUENCE</scope>
    <source>
        <tissue evidence="4">Shoot tip</tissue>
    </source>
</reference>
<dbReference type="InterPro" id="IPR002347">
    <property type="entry name" value="SDR_fam"/>
</dbReference>